<dbReference type="NCBIfam" id="TIGR01484">
    <property type="entry name" value="HAD-SF-IIB"/>
    <property type="match status" value="1"/>
</dbReference>
<keyword evidence="1" id="KW-0378">Hydrolase</keyword>
<dbReference type="SUPFAM" id="SSF56784">
    <property type="entry name" value="HAD-like"/>
    <property type="match status" value="1"/>
</dbReference>
<evidence type="ECO:0000259" key="2">
    <source>
        <dbReference type="Pfam" id="PF05116"/>
    </source>
</evidence>
<dbReference type="OrthoDB" id="531008at2759"/>
<dbReference type="SFLD" id="SFLDG01140">
    <property type="entry name" value="C2.B:_Phosphomannomutase_and_P"/>
    <property type="match status" value="1"/>
</dbReference>
<comment type="caution">
    <text evidence="3">The sequence shown here is derived from an EMBL/GenBank/DDBJ whole genome shotgun (WGS) entry which is preliminary data.</text>
</comment>
<dbReference type="InterPro" id="IPR036412">
    <property type="entry name" value="HAD-like_sf"/>
</dbReference>
<accession>A0A830HVB0</accession>
<dbReference type="InterPro" id="IPR051518">
    <property type="entry name" value="Sucrose_Phosphatase"/>
</dbReference>
<organism evidence="3 4">
    <name type="scientific">Pycnococcus provasolii</name>
    <dbReference type="NCBI Taxonomy" id="41880"/>
    <lineage>
        <taxon>Eukaryota</taxon>
        <taxon>Viridiplantae</taxon>
        <taxon>Chlorophyta</taxon>
        <taxon>Pseudoscourfieldiophyceae</taxon>
        <taxon>Pseudoscourfieldiales</taxon>
        <taxon>Pycnococcaceae</taxon>
        <taxon>Pycnococcus</taxon>
    </lineage>
</organism>
<evidence type="ECO:0000313" key="3">
    <source>
        <dbReference type="EMBL" id="GHP10888.1"/>
    </source>
</evidence>
<dbReference type="InterPro" id="IPR006379">
    <property type="entry name" value="HAD-SF_hydro_IIB"/>
</dbReference>
<evidence type="ECO:0000313" key="4">
    <source>
        <dbReference type="Proteomes" id="UP000660262"/>
    </source>
</evidence>
<dbReference type="PANTHER" id="PTHR46521">
    <property type="entry name" value="SUCROSE-PHOSPHATASE 2-RELATED"/>
    <property type="match status" value="1"/>
</dbReference>
<sequence>MAPLRATLATDLDGTLVDHADSDGGRTALQTLFAALSSSSSSGASRAVTVIYNTGRSPTLYADLAREVSLPPPDVLICSVGTEVLRQGKDIDETWEAHLDEGGWDAQLIRTLVETHAPSATPQQASEQRKHKLSWKLYVESEANALADAVPSWARVIFSTGEDLDVVPSRAGKGNALAFVLREVGADASTTLCCGDSGNDMLMLGLPDVRGCVVGNAAAELVSWFQALDDDARQRVFYDPSLRGATAILAAMKAFELLLT</sequence>
<dbReference type="Pfam" id="PF05116">
    <property type="entry name" value="S6PP"/>
    <property type="match status" value="1"/>
</dbReference>
<name>A0A830HVB0_9CHLO</name>
<dbReference type="SFLD" id="SFLDS00003">
    <property type="entry name" value="Haloacid_Dehalogenase"/>
    <property type="match status" value="1"/>
</dbReference>
<dbReference type="Gene3D" id="3.90.1070.10">
    <property type="match status" value="1"/>
</dbReference>
<reference evidence="3" key="1">
    <citation type="submission" date="2020-10" db="EMBL/GenBank/DDBJ databases">
        <title>Unveiling of a novel bifunctional photoreceptor, Dualchrome1, isolated from a cosmopolitan green alga.</title>
        <authorList>
            <person name="Suzuki S."/>
            <person name="Kawachi M."/>
        </authorList>
    </citation>
    <scope>NUCLEOTIDE SEQUENCE</scope>
    <source>
        <strain evidence="3">NIES 2893</strain>
    </source>
</reference>
<dbReference type="InterPro" id="IPR023214">
    <property type="entry name" value="HAD_sf"/>
</dbReference>
<evidence type="ECO:0000256" key="1">
    <source>
        <dbReference type="ARBA" id="ARBA00022801"/>
    </source>
</evidence>
<dbReference type="GO" id="GO:0016787">
    <property type="term" value="F:hydrolase activity"/>
    <property type="evidence" value="ECO:0007669"/>
    <property type="project" value="UniProtKB-KW"/>
</dbReference>
<dbReference type="AlphaFoldDB" id="A0A830HVB0"/>
<dbReference type="InterPro" id="IPR006380">
    <property type="entry name" value="SPP-like_dom"/>
</dbReference>
<feature type="domain" description="Sucrose phosphatase-like" evidence="2">
    <location>
        <begin position="7"/>
        <end position="255"/>
    </location>
</feature>
<dbReference type="Gene3D" id="3.40.50.1000">
    <property type="entry name" value="HAD superfamily/HAD-like"/>
    <property type="match status" value="1"/>
</dbReference>
<keyword evidence="4" id="KW-1185">Reference proteome</keyword>
<protein>
    <submittedName>
        <fullName evidence="3">COMPASS component</fullName>
    </submittedName>
</protein>
<dbReference type="PANTHER" id="PTHR46521:SF4">
    <property type="entry name" value="SUCROSE-PHOSPHATASE 2-RELATED"/>
    <property type="match status" value="1"/>
</dbReference>
<proteinExistence type="predicted"/>
<dbReference type="SFLD" id="SFLDG01141">
    <property type="entry name" value="C2.B.1:_Sucrose_Phosphatase_Li"/>
    <property type="match status" value="1"/>
</dbReference>
<gene>
    <name evidence="3" type="ORF">PPROV_000961800</name>
</gene>
<dbReference type="EMBL" id="BNJQ01000031">
    <property type="protein sequence ID" value="GHP10888.1"/>
    <property type="molecule type" value="Genomic_DNA"/>
</dbReference>
<dbReference type="Proteomes" id="UP000660262">
    <property type="component" value="Unassembled WGS sequence"/>
</dbReference>